<dbReference type="KEGG" id="tpi:TREPR_0295"/>
<dbReference type="RefSeq" id="WP_015709699.1">
    <property type="nucleotide sequence ID" value="NC_015578.1"/>
</dbReference>
<reference evidence="2" key="1">
    <citation type="submission" date="2009-12" db="EMBL/GenBank/DDBJ databases">
        <title>Complete sequence of Treponema primitia strain ZAS-2.</title>
        <authorList>
            <person name="Tetu S.G."/>
            <person name="Matson E."/>
            <person name="Ren Q."/>
            <person name="Seshadri R."/>
            <person name="Elbourne L."/>
            <person name="Hassan K.A."/>
            <person name="Durkin A."/>
            <person name="Radune D."/>
            <person name="Mohamoud Y."/>
            <person name="Shay R."/>
            <person name="Jin S."/>
            <person name="Zhang X."/>
            <person name="Lucey K."/>
            <person name="Ballor N.R."/>
            <person name="Ottesen E."/>
            <person name="Rosenthal R."/>
            <person name="Allen A."/>
            <person name="Leadbetter J.R."/>
            <person name="Paulsen I.T."/>
        </authorList>
    </citation>
    <scope>NUCLEOTIDE SEQUENCE [LARGE SCALE GENOMIC DNA]</scope>
    <source>
        <strain evidence="2">ATCC BAA-887 / DSM 12427 / ZAS-2</strain>
    </source>
</reference>
<accession>F5YNV7</accession>
<keyword evidence="1" id="KW-0031">Aminopeptidase</keyword>
<dbReference type="InterPro" id="IPR014553">
    <property type="entry name" value="Aminopept"/>
</dbReference>
<sequence length="357" mass="40394">MKINGSVLITFIPVLAAAGVLLGGSALFSGCYTLTQGSALLGYLGKAVPMKTLADSPDSADAEFARQVMDIRRFALEELGLRETTNYTKYVAIDRDYLAAVVSASAQDSFTRHEWWFPVVGSVPYKGFFNPEDARKERAKLEKKDLDVWVRGVDAFSTLGWFSDPLYSYMKEYPVHHLADLIIHESLHATIYLKNHSQFNEELAEFVGSEGARLYIEKIYGADSEEYRAITGSDGGREAFLSFIRELIAELGLLYDSGISREEKLQKKEAIILAAKARFNENYDTFFQNDNYRGFSELPINNAYLELYRLYYEEDRYFLDLYERSGRDLPAFITAVKTLKARGDPKAQLEQALGLMP</sequence>
<name>F5YNV7_TREPZ</name>
<dbReference type="OrthoDB" id="357991at2"/>
<dbReference type="eggNOG" id="COG4324">
    <property type="taxonomic scope" value="Bacteria"/>
</dbReference>
<evidence type="ECO:0000313" key="1">
    <source>
        <dbReference type="EMBL" id="AEF85125.1"/>
    </source>
</evidence>
<dbReference type="HOGENOM" id="CLU_064960_0_0_12"/>
<proteinExistence type="predicted"/>
<dbReference type="STRING" id="545694.TREPR_0295"/>
<dbReference type="EMBL" id="CP001843">
    <property type="protein sequence ID" value="AEF85125.1"/>
    <property type="molecule type" value="Genomic_DNA"/>
</dbReference>
<dbReference type="GO" id="GO:0004177">
    <property type="term" value="F:aminopeptidase activity"/>
    <property type="evidence" value="ECO:0007669"/>
    <property type="project" value="UniProtKB-KW"/>
</dbReference>
<keyword evidence="2" id="KW-1185">Reference proteome</keyword>
<evidence type="ECO:0000313" key="2">
    <source>
        <dbReference type="Proteomes" id="UP000009223"/>
    </source>
</evidence>
<dbReference type="PROSITE" id="PS51257">
    <property type="entry name" value="PROKAR_LIPOPROTEIN"/>
    <property type="match status" value="1"/>
</dbReference>
<gene>
    <name evidence="1" type="ordered locus">TREPR_0295</name>
</gene>
<reference evidence="1 2" key="2">
    <citation type="journal article" date="2011" name="ISME J.">
        <title>RNA-seq reveals cooperative metabolic interactions between two termite-gut spirochete species in co-culture.</title>
        <authorList>
            <person name="Rosenthal A.Z."/>
            <person name="Matson E.G."/>
            <person name="Eldar A."/>
            <person name="Leadbetter J.R."/>
        </authorList>
    </citation>
    <scope>NUCLEOTIDE SEQUENCE [LARGE SCALE GENOMIC DNA]</scope>
    <source>
        <strain evidence="2">ATCC BAA-887 / DSM 12427 / ZAS-2</strain>
    </source>
</reference>
<organism evidence="1 2">
    <name type="scientific">Treponema primitia (strain ATCC BAA-887 / DSM 12427 / ZAS-2)</name>
    <dbReference type="NCBI Taxonomy" id="545694"/>
    <lineage>
        <taxon>Bacteria</taxon>
        <taxon>Pseudomonadati</taxon>
        <taxon>Spirochaetota</taxon>
        <taxon>Spirochaetia</taxon>
        <taxon>Spirochaetales</taxon>
        <taxon>Treponemataceae</taxon>
        <taxon>Treponema</taxon>
    </lineage>
</organism>
<keyword evidence="1" id="KW-0378">Hydrolase</keyword>
<dbReference type="AlphaFoldDB" id="F5YNV7"/>
<protein>
    <submittedName>
        <fullName evidence="1">Putative aminopeptidase</fullName>
    </submittedName>
</protein>
<dbReference type="Pfam" id="PF10023">
    <property type="entry name" value="Aminopep"/>
    <property type="match status" value="1"/>
</dbReference>
<dbReference type="Proteomes" id="UP000009223">
    <property type="component" value="Chromosome"/>
</dbReference>
<keyword evidence="1" id="KW-0645">Protease</keyword>